<name>A0A1A9W5J7_9MUSC</name>
<proteinExistence type="predicted"/>
<evidence type="ECO:0000313" key="1">
    <source>
        <dbReference type="EnsemblMetazoa" id="GBRI007069-PA"/>
    </source>
</evidence>
<sequence length="168" mass="19361">MCTLNPGNFMENAKIMSRKHANLMKPNMNIFCDRCRKPVSIFELFVTTALDKHLGRGKRKGSWRIKEGTSAVLDLVNSNSSESDDSFNIKKNYPKNRSSIKKTNSNIVILHRNPNFFETTKISKMQINNNETLPQKSNLPGSFHFLDDFDAETDALMKSFHKRLRHLK</sequence>
<dbReference type="VEuPathDB" id="VectorBase:GBRI007069"/>
<keyword evidence="2" id="KW-1185">Reference proteome</keyword>
<dbReference type="EnsemblMetazoa" id="GBRI007069-RA">
    <property type="protein sequence ID" value="GBRI007069-PA"/>
    <property type="gene ID" value="GBRI007069"/>
</dbReference>
<organism evidence="1 2">
    <name type="scientific">Glossina brevipalpis</name>
    <dbReference type="NCBI Taxonomy" id="37001"/>
    <lineage>
        <taxon>Eukaryota</taxon>
        <taxon>Metazoa</taxon>
        <taxon>Ecdysozoa</taxon>
        <taxon>Arthropoda</taxon>
        <taxon>Hexapoda</taxon>
        <taxon>Insecta</taxon>
        <taxon>Pterygota</taxon>
        <taxon>Neoptera</taxon>
        <taxon>Endopterygota</taxon>
        <taxon>Diptera</taxon>
        <taxon>Brachycera</taxon>
        <taxon>Muscomorpha</taxon>
        <taxon>Hippoboscoidea</taxon>
        <taxon>Glossinidae</taxon>
        <taxon>Glossina</taxon>
    </lineage>
</organism>
<reference evidence="1" key="2">
    <citation type="submission" date="2020-05" db="UniProtKB">
        <authorList>
            <consortium name="EnsemblMetazoa"/>
        </authorList>
    </citation>
    <scope>IDENTIFICATION</scope>
    <source>
        <strain evidence="1">IAEA</strain>
    </source>
</reference>
<protein>
    <submittedName>
        <fullName evidence="1">Uncharacterized protein</fullName>
    </submittedName>
</protein>
<accession>A0A1A9W5J7</accession>
<dbReference type="Proteomes" id="UP000091820">
    <property type="component" value="Unassembled WGS sequence"/>
</dbReference>
<dbReference type="AlphaFoldDB" id="A0A1A9W5J7"/>
<reference evidence="2" key="1">
    <citation type="submission" date="2014-03" db="EMBL/GenBank/DDBJ databases">
        <authorList>
            <person name="Aksoy S."/>
            <person name="Warren W."/>
            <person name="Wilson R.K."/>
        </authorList>
    </citation>
    <scope>NUCLEOTIDE SEQUENCE [LARGE SCALE GENOMIC DNA]</scope>
    <source>
        <strain evidence="2">IAEA</strain>
    </source>
</reference>
<evidence type="ECO:0000313" key="2">
    <source>
        <dbReference type="Proteomes" id="UP000091820"/>
    </source>
</evidence>